<organism evidence="1 2">
    <name type="scientific">Herbaspirillum chlorophenolicum</name>
    <dbReference type="NCBI Taxonomy" id="211589"/>
    <lineage>
        <taxon>Bacteria</taxon>
        <taxon>Pseudomonadati</taxon>
        <taxon>Pseudomonadota</taxon>
        <taxon>Betaproteobacteria</taxon>
        <taxon>Burkholderiales</taxon>
        <taxon>Oxalobacteraceae</taxon>
        <taxon>Herbaspirillum</taxon>
    </lineage>
</organism>
<dbReference type="Proteomes" id="UP001617427">
    <property type="component" value="Unassembled WGS sequence"/>
</dbReference>
<dbReference type="RefSeq" id="WP_402702299.1">
    <property type="nucleotide sequence ID" value="NZ_JBIUZV010000011.1"/>
</dbReference>
<keyword evidence="2" id="KW-1185">Reference proteome</keyword>
<comment type="caution">
    <text evidence="1">The sequence shown here is derived from an EMBL/GenBank/DDBJ whole genome shotgun (WGS) entry which is preliminary data.</text>
</comment>
<evidence type="ECO:0008006" key="3">
    <source>
        <dbReference type="Google" id="ProtNLM"/>
    </source>
</evidence>
<evidence type="ECO:0000313" key="1">
    <source>
        <dbReference type="EMBL" id="MFJ3047652.1"/>
    </source>
</evidence>
<reference evidence="1 2" key="1">
    <citation type="submission" date="2024-10" db="EMBL/GenBank/DDBJ databases">
        <title>The Natural Products Discovery Center: Release of the First 8490 Sequenced Strains for Exploring Actinobacteria Biosynthetic Diversity.</title>
        <authorList>
            <person name="Kalkreuter E."/>
            <person name="Kautsar S.A."/>
            <person name="Yang D."/>
            <person name="Bader C.D."/>
            <person name="Teijaro C.N."/>
            <person name="Fluegel L."/>
            <person name="Davis C.M."/>
            <person name="Simpson J.R."/>
            <person name="Lauterbach L."/>
            <person name="Steele A.D."/>
            <person name="Gui C."/>
            <person name="Meng S."/>
            <person name="Li G."/>
            <person name="Viehrig K."/>
            <person name="Ye F."/>
            <person name="Su P."/>
            <person name="Kiefer A.F."/>
            <person name="Nichols A."/>
            <person name="Cepeda A.J."/>
            <person name="Yan W."/>
            <person name="Fan B."/>
            <person name="Jiang Y."/>
            <person name="Adhikari A."/>
            <person name="Zheng C.-J."/>
            <person name="Schuster L."/>
            <person name="Cowan T.M."/>
            <person name="Smanski M.J."/>
            <person name="Chevrette M.G."/>
            <person name="De Carvalho L.P.S."/>
            <person name="Shen B."/>
        </authorList>
    </citation>
    <scope>NUCLEOTIDE SEQUENCE [LARGE SCALE GENOMIC DNA]</scope>
    <source>
        <strain evidence="1 2">NPDC087045</strain>
    </source>
</reference>
<protein>
    <recommendedName>
        <fullName evidence="3">PilZ domain-containing protein</fullName>
    </recommendedName>
</protein>
<name>A0ABW8F2Z2_9BURK</name>
<dbReference type="EMBL" id="JBIUZV010000011">
    <property type="protein sequence ID" value="MFJ3047652.1"/>
    <property type="molecule type" value="Genomic_DNA"/>
</dbReference>
<accession>A0ABW8F2Z2</accession>
<sequence>MNAISSAGFGLPRSFIVQALRRELIRISGLADDCCTAMRAGEAGNFLALDGQADYNAPDFALRLSFPDAHGRRVQRLVEFEVGILMQQYRVRLGARSFNIAFLPALDQAALAAAARAVMQEALSPAGTGPILA</sequence>
<evidence type="ECO:0000313" key="2">
    <source>
        <dbReference type="Proteomes" id="UP001617427"/>
    </source>
</evidence>
<proteinExistence type="predicted"/>
<gene>
    <name evidence="1" type="ORF">ACIPEN_17645</name>
</gene>